<dbReference type="PANTHER" id="PTHR43537:SF49">
    <property type="entry name" value="TRANSCRIPTIONAL REGULATORY PROTEIN"/>
    <property type="match status" value="1"/>
</dbReference>
<evidence type="ECO:0000313" key="6">
    <source>
        <dbReference type="Proteomes" id="UP000438699"/>
    </source>
</evidence>
<dbReference type="Gene3D" id="1.10.10.10">
    <property type="entry name" value="Winged helix-like DNA-binding domain superfamily/Winged helix DNA-binding domain"/>
    <property type="match status" value="1"/>
</dbReference>
<evidence type="ECO:0000256" key="3">
    <source>
        <dbReference type="ARBA" id="ARBA00023163"/>
    </source>
</evidence>
<dbReference type="AlphaFoldDB" id="A0A6N6N3B9"/>
<dbReference type="PRINTS" id="PR00035">
    <property type="entry name" value="HTHGNTR"/>
</dbReference>
<dbReference type="PROSITE" id="PS50949">
    <property type="entry name" value="HTH_GNTR"/>
    <property type="match status" value="1"/>
</dbReference>
<dbReference type="Proteomes" id="UP000438699">
    <property type="component" value="Unassembled WGS sequence"/>
</dbReference>
<dbReference type="Pfam" id="PF00392">
    <property type="entry name" value="GntR"/>
    <property type="match status" value="1"/>
</dbReference>
<dbReference type="CDD" id="cd07377">
    <property type="entry name" value="WHTH_GntR"/>
    <property type="match status" value="1"/>
</dbReference>
<reference evidence="5 6" key="1">
    <citation type="journal article" date="2017" name="Int. J. Syst. Evol. Microbiol.">
        <title>Desulfovibrio senegalensis sp. nov., a mesophilic sulfate reducer isolated from marine sediment.</title>
        <authorList>
            <person name="Thioye A."/>
            <person name="Gam Z.B.A."/>
            <person name="Mbengue M."/>
            <person name="Cayol J.L."/>
            <person name="Joseph-Bartoli M."/>
            <person name="Toure-Kane C."/>
            <person name="Labat M."/>
        </authorList>
    </citation>
    <scope>NUCLEOTIDE SEQUENCE [LARGE SCALE GENOMIC DNA]</scope>
    <source>
        <strain evidence="5 6">DSM 101509</strain>
    </source>
</reference>
<evidence type="ECO:0000313" key="5">
    <source>
        <dbReference type="EMBL" id="KAB1442202.1"/>
    </source>
</evidence>
<dbReference type="PANTHER" id="PTHR43537">
    <property type="entry name" value="TRANSCRIPTIONAL REGULATOR, GNTR FAMILY"/>
    <property type="match status" value="1"/>
</dbReference>
<evidence type="ECO:0000259" key="4">
    <source>
        <dbReference type="PROSITE" id="PS50949"/>
    </source>
</evidence>
<keyword evidence="6" id="KW-1185">Reference proteome</keyword>
<dbReference type="InterPro" id="IPR036390">
    <property type="entry name" value="WH_DNA-bd_sf"/>
</dbReference>
<dbReference type="InterPro" id="IPR000524">
    <property type="entry name" value="Tscrpt_reg_HTH_GntR"/>
</dbReference>
<dbReference type="InterPro" id="IPR036388">
    <property type="entry name" value="WH-like_DNA-bd_sf"/>
</dbReference>
<comment type="caution">
    <text evidence="5">The sequence shown here is derived from an EMBL/GenBank/DDBJ whole genome shotgun (WGS) entry which is preliminary data.</text>
</comment>
<keyword evidence="3" id="KW-0804">Transcription</keyword>
<gene>
    <name evidence="5" type="ORF">F8A88_07010</name>
</gene>
<dbReference type="SMART" id="SM00895">
    <property type="entry name" value="FCD"/>
    <property type="match status" value="1"/>
</dbReference>
<dbReference type="GO" id="GO:0003677">
    <property type="term" value="F:DNA binding"/>
    <property type="evidence" value="ECO:0007669"/>
    <property type="project" value="UniProtKB-KW"/>
</dbReference>
<keyword evidence="2" id="KW-0238">DNA-binding</keyword>
<proteinExistence type="predicted"/>
<dbReference type="RefSeq" id="WP_151150423.1">
    <property type="nucleotide sequence ID" value="NZ_WAIE01000002.1"/>
</dbReference>
<protein>
    <submittedName>
        <fullName evidence="5">FadR family transcriptional regulator</fullName>
    </submittedName>
</protein>
<dbReference type="InterPro" id="IPR008920">
    <property type="entry name" value="TF_FadR/GntR_C"/>
</dbReference>
<dbReference type="InterPro" id="IPR011711">
    <property type="entry name" value="GntR_C"/>
</dbReference>
<name>A0A6N6N3B9_9BACT</name>
<dbReference type="SUPFAM" id="SSF48008">
    <property type="entry name" value="GntR ligand-binding domain-like"/>
    <property type="match status" value="1"/>
</dbReference>
<keyword evidence="1" id="KW-0805">Transcription regulation</keyword>
<feature type="domain" description="HTH gntR-type" evidence="4">
    <location>
        <begin position="17"/>
        <end position="87"/>
    </location>
</feature>
<dbReference type="GO" id="GO:0003700">
    <property type="term" value="F:DNA-binding transcription factor activity"/>
    <property type="evidence" value="ECO:0007669"/>
    <property type="project" value="InterPro"/>
</dbReference>
<evidence type="ECO:0000256" key="2">
    <source>
        <dbReference type="ARBA" id="ARBA00023125"/>
    </source>
</evidence>
<dbReference type="SUPFAM" id="SSF46785">
    <property type="entry name" value="Winged helix' DNA-binding domain"/>
    <property type="match status" value="1"/>
</dbReference>
<dbReference type="OrthoDB" id="5450856at2"/>
<sequence>MDKNQGIQVRFNPVGIGRASEEIVLQVEAAIMDGRLAPGERLPSEREMQTQFGIGRGVVREAIKTLKQKGLLEVRKGAKGGAYVRELEVSNVSESLALFLKQHPVAPEKLIEFRETIDRTITELAIARADRTEKEKLLEDAMRLETLLRQDDPDLTVTGELDRQLNISLVKMARNPLLEWVMHAVQMGFSSHDYALYEDAGYREKAAANWSDTARAICNDEPMRALSFIGYHYVLLRKCVEERNGQSQQDLPFLNESPNNK</sequence>
<dbReference type="Gene3D" id="1.20.120.530">
    <property type="entry name" value="GntR ligand-binding domain-like"/>
    <property type="match status" value="1"/>
</dbReference>
<dbReference type="EMBL" id="WAIE01000002">
    <property type="protein sequence ID" value="KAB1442202.1"/>
    <property type="molecule type" value="Genomic_DNA"/>
</dbReference>
<dbReference type="Pfam" id="PF07729">
    <property type="entry name" value="FCD"/>
    <property type="match status" value="1"/>
</dbReference>
<organism evidence="5 6">
    <name type="scientific">Pseudodesulfovibrio senegalensis</name>
    <dbReference type="NCBI Taxonomy" id="1721087"/>
    <lineage>
        <taxon>Bacteria</taxon>
        <taxon>Pseudomonadati</taxon>
        <taxon>Thermodesulfobacteriota</taxon>
        <taxon>Desulfovibrionia</taxon>
        <taxon>Desulfovibrionales</taxon>
        <taxon>Desulfovibrionaceae</taxon>
    </lineage>
</organism>
<dbReference type="SMART" id="SM00345">
    <property type="entry name" value="HTH_GNTR"/>
    <property type="match status" value="1"/>
</dbReference>
<accession>A0A6N6N3B9</accession>
<evidence type="ECO:0000256" key="1">
    <source>
        <dbReference type="ARBA" id="ARBA00023015"/>
    </source>
</evidence>